<protein>
    <submittedName>
        <fullName evidence="2">Uncharacterized protein</fullName>
    </submittedName>
</protein>
<gene>
    <name evidence="2" type="ORF">Tci_379191</name>
</gene>
<comment type="caution">
    <text evidence="2">The sequence shown here is derived from an EMBL/GenBank/DDBJ whole genome shotgun (WGS) entry which is preliminary data.</text>
</comment>
<accession>A0A699HFS0</accession>
<reference evidence="2" key="1">
    <citation type="journal article" date="2019" name="Sci. Rep.">
        <title>Draft genome of Tanacetum cinerariifolium, the natural source of mosquito coil.</title>
        <authorList>
            <person name="Yamashiro T."/>
            <person name="Shiraishi A."/>
            <person name="Satake H."/>
            <person name="Nakayama K."/>
        </authorList>
    </citation>
    <scope>NUCLEOTIDE SEQUENCE</scope>
</reference>
<feature type="region of interest" description="Disordered" evidence="1">
    <location>
        <begin position="1"/>
        <end position="20"/>
    </location>
</feature>
<feature type="region of interest" description="Disordered" evidence="1">
    <location>
        <begin position="125"/>
        <end position="152"/>
    </location>
</feature>
<dbReference type="EMBL" id="BKCJ010149765">
    <property type="protein sequence ID" value="GEY07217.1"/>
    <property type="molecule type" value="Genomic_DNA"/>
</dbReference>
<organism evidence="2">
    <name type="scientific">Tanacetum cinerariifolium</name>
    <name type="common">Dalmatian daisy</name>
    <name type="synonym">Chrysanthemum cinerariifolium</name>
    <dbReference type="NCBI Taxonomy" id="118510"/>
    <lineage>
        <taxon>Eukaryota</taxon>
        <taxon>Viridiplantae</taxon>
        <taxon>Streptophyta</taxon>
        <taxon>Embryophyta</taxon>
        <taxon>Tracheophyta</taxon>
        <taxon>Spermatophyta</taxon>
        <taxon>Magnoliopsida</taxon>
        <taxon>eudicotyledons</taxon>
        <taxon>Gunneridae</taxon>
        <taxon>Pentapetalae</taxon>
        <taxon>asterids</taxon>
        <taxon>campanulids</taxon>
        <taxon>Asterales</taxon>
        <taxon>Asteraceae</taxon>
        <taxon>Asteroideae</taxon>
        <taxon>Anthemideae</taxon>
        <taxon>Anthemidinae</taxon>
        <taxon>Tanacetum</taxon>
    </lineage>
</organism>
<feature type="compositionally biased region" description="Polar residues" evidence="1">
    <location>
        <begin position="1"/>
        <end position="11"/>
    </location>
</feature>
<proteinExistence type="predicted"/>
<evidence type="ECO:0000256" key="1">
    <source>
        <dbReference type="SAM" id="MobiDB-lite"/>
    </source>
</evidence>
<sequence>MGDGIPTQSSAAGGVKSDNGKFPMVDEEDLILKKLAPMAEEIIMLSEVLKRNFISPFDYHPPVVIAKNMSVVSNNGKFIMVDEEDLIFKKISHMAEEIMVMLRVCVAKKRHFIEKLAFRLKSDKNKRCHQSSSPPPSLATTTKPRHHHHYQEPPPPLDKMFQLICFDDLPLKHDIIFIDVAFYYFFAYSLWFYEDKGEKTKTLKSIKAAPTVIAFANHSSGLGGGGYLRDYVRVVARTDDRVLGGGDYLKDYVRVIVGTDDGDKGTEVMKDKVSQEHVCEEYALLNNNIGKQSGDLIEIPSEAIEQGMDDHVPDEIDGTKCEQVANHVVNKGNLEVLVCKQVANHGGDELVDKGRPLKRKRVYAE</sequence>
<dbReference type="AlphaFoldDB" id="A0A699HFS0"/>
<name>A0A699HFS0_TANCI</name>
<evidence type="ECO:0000313" key="2">
    <source>
        <dbReference type="EMBL" id="GEY07217.1"/>
    </source>
</evidence>